<dbReference type="SMART" id="SM00400">
    <property type="entry name" value="ZnF_CHCC"/>
    <property type="match status" value="1"/>
</dbReference>
<dbReference type="RefSeq" id="WP_380617353.1">
    <property type="nucleotide sequence ID" value="NZ_JBHSDK010000001.1"/>
</dbReference>
<dbReference type="Gene3D" id="3.90.980.10">
    <property type="entry name" value="DNA primase, catalytic core, N-terminal domain"/>
    <property type="match status" value="1"/>
</dbReference>
<keyword evidence="17" id="KW-1185">Reference proteome</keyword>
<evidence type="ECO:0000256" key="3">
    <source>
        <dbReference type="ARBA" id="ARBA00022679"/>
    </source>
</evidence>
<evidence type="ECO:0000259" key="15">
    <source>
        <dbReference type="PROSITE" id="PS50880"/>
    </source>
</evidence>
<sequence length="621" mass="67916">MAGRIRQTDIQRVRERVDIAEVVSERVTLRNAGGGNMVGLCPFHDERSPSFNVTPARGVYHCFGCGVGGDAITFLMEADGLTFAEAVERLASKAGLQLTYEDDAGRRASGPRQKPGQRQRLLDANAAAEEFYQRRLASPEAQIARDFLTGRGFGKDAAEHFGCGYAPDSWDALTKHLRSKGFTDEDLVTAGLAKAARSGSLIDRFRGRLIWPIRDTSGSAIGFGARKLKGDDEDRGPKYLNTPETPLYKKSQVLYGIDLARKNIALDSQVVIVEGYTDVMAAHLAGVTTAVATCGTAFGSDHTRLLRRFLFDTDSFKGEIIFTFDGDEAGLRAARKAFDGDQEFMANTYVAITPEGKDPCELRQHEGDAAVRDLIATRRALAEFVLEREVSGFDLDSVEGQTLAQRTVVPILATLKDSGYQGRYIKKMATQLGVDESELKGDVQRAKGRAQNNTAPQQARRERRSSDPAARAQREALKVALQEPALAGPYFDAVDETAYTDPQYQAVRAAIGRAGGASRAEGVTVNWISSVVDNCDELAAGALVNELAVEPLFIAGTADGHYIQMLLSQIQRPVVARRVEELKSRLQRINPSTDQEDYMRLFGELVAEEKQLKALRARGSE</sequence>
<dbReference type="InterPro" id="IPR030846">
    <property type="entry name" value="DnaG_bac"/>
</dbReference>
<dbReference type="PANTHER" id="PTHR30313:SF2">
    <property type="entry name" value="DNA PRIMASE"/>
    <property type="match status" value="1"/>
</dbReference>
<dbReference type="PANTHER" id="PTHR30313">
    <property type="entry name" value="DNA PRIMASE"/>
    <property type="match status" value="1"/>
</dbReference>
<dbReference type="Gene3D" id="3.90.580.10">
    <property type="entry name" value="Zinc finger, CHC2-type domain"/>
    <property type="match status" value="1"/>
</dbReference>
<evidence type="ECO:0000256" key="9">
    <source>
        <dbReference type="ARBA" id="ARBA00022842"/>
    </source>
</evidence>
<feature type="zinc finger region" description="CHC2-type" evidence="12">
    <location>
        <begin position="41"/>
        <end position="65"/>
    </location>
</feature>
<dbReference type="Proteomes" id="UP001595823">
    <property type="component" value="Unassembled WGS sequence"/>
</dbReference>
<comment type="domain">
    <text evidence="12">Contains an N-terminal zinc-binding domain, a central core domain that contains the primase activity, and a C-terminal DnaB-binding domain.</text>
</comment>
<dbReference type="EC" id="2.7.7.101" evidence="12"/>
<dbReference type="Pfam" id="PF08275">
    <property type="entry name" value="DNAG_N"/>
    <property type="match status" value="1"/>
</dbReference>
<keyword evidence="10 12" id="KW-0238">DNA-binding</keyword>
<dbReference type="PROSITE" id="PS50880">
    <property type="entry name" value="TOPRIM"/>
    <property type="match status" value="1"/>
</dbReference>
<comment type="similarity">
    <text evidence="12 13">Belongs to the DnaG primase family.</text>
</comment>
<keyword evidence="3 12" id="KW-0808">Transferase</keyword>
<keyword evidence="2 12" id="KW-0639">Primosome</keyword>
<evidence type="ECO:0000256" key="14">
    <source>
        <dbReference type="SAM" id="MobiDB-lite"/>
    </source>
</evidence>
<evidence type="ECO:0000256" key="11">
    <source>
        <dbReference type="ARBA" id="ARBA00023163"/>
    </source>
</evidence>
<dbReference type="Pfam" id="PF01807">
    <property type="entry name" value="Zn_ribbon_DnaG"/>
    <property type="match status" value="1"/>
</dbReference>
<dbReference type="Pfam" id="PF08278">
    <property type="entry name" value="DnaG_DnaB_bind"/>
    <property type="match status" value="1"/>
</dbReference>
<dbReference type="InterPro" id="IPR006171">
    <property type="entry name" value="TOPRIM_dom"/>
</dbReference>
<dbReference type="InterPro" id="IPR002694">
    <property type="entry name" value="Znf_CHC2"/>
</dbReference>
<evidence type="ECO:0000256" key="7">
    <source>
        <dbReference type="ARBA" id="ARBA00022771"/>
    </source>
</evidence>
<evidence type="ECO:0000256" key="2">
    <source>
        <dbReference type="ARBA" id="ARBA00022515"/>
    </source>
</evidence>
<protein>
    <recommendedName>
        <fullName evidence="12 13">DNA primase</fullName>
        <ecNumber evidence="12">2.7.7.101</ecNumber>
    </recommendedName>
</protein>
<dbReference type="Pfam" id="PF10410">
    <property type="entry name" value="DnaB_bind"/>
    <property type="match status" value="1"/>
</dbReference>
<comment type="function">
    <text evidence="12 13">RNA polymerase that catalyzes the synthesis of short RNA molecules used as primers for DNA polymerase during DNA replication.</text>
</comment>
<keyword evidence="5 12" id="KW-0235">DNA replication</keyword>
<dbReference type="SUPFAM" id="SSF56731">
    <property type="entry name" value="DNA primase core"/>
    <property type="match status" value="1"/>
</dbReference>
<evidence type="ECO:0000256" key="8">
    <source>
        <dbReference type="ARBA" id="ARBA00022833"/>
    </source>
</evidence>
<organism evidence="16 17">
    <name type="scientific">Salininema proteolyticum</name>
    <dbReference type="NCBI Taxonomy" id="1607685"/>
    <lineage>
        <taxon>Bacteria</taxon>
        <taxon>Bacillati</taxon>
        <taxon>Actinomycetota</taxon>
        <taxon>Actinomycetes</taxon>
        <taxon>Glycomycetales</taxon>
        <taxon>Glycomycetaceae</taxon>
        <taxon>Salininema</taxon>
    </lineage>
</organism>
<evidence type="ECO:0000256" key="1">
    <source>
        <dbReference type="ARBA" id="ARBA00022478"/>
    </source>
</evidence>
<dbReference type="Gene3D" id="3.40.1360.10">
    <property type="match status" value="1"/>
</dbReference>
<dbReference type="InterPro" id="IPR037068">
    <property type="entry name" value="DNA_primase_core_N_sf"/>
</dbReference>
<comment type="cofactor">
    <cofactor evidence="12 13">
        <name>Zn(2+)</name>
        <dbReference type="ChEBI" id="CHEBI:29105"/>
    </cofactor>
    <text evidence="12 13">Binds 1 zinc ion per monomer.</text>
</comment>
<dbReference type="InterPro" id="IPR013264">
    <property type="entry name" value="DNAG_N"/>
</dbReference>
<feature type="region of interest" description="Disordered" evidence="14">
    <location>
        <begin position="440"/>
        <end position="473"/>
    </location>
</feature>
<keyword evidence="11 12" id="KW-0804">Transcription</keyword>
<name>A0ABV8TSF4_9ACTN</name>
<evidence type="ECO:0000256" key="4">
    <source>
        <dbReference type="ARBA" id="ARBA00022695"/>
    </source>
</evidence>
<dbReference type="InterPro" id="IPR019475">
    <property type="entry name" value="DNA_primase_DnaB-bd"/>
</dbReference>
<dbReference type="InterPro" id="IPR034151">
    <property type="entry name" value="TOPRIM_DnaG_bac"/>
</dbReference>
<dbReference type="InterPro" id="IPR036977">
    <property type="entry name" value="DNA_primase_Znf_CHC2"/>
</dbReference>
<keyword evidence="9" id="KW-0460">Magnesium</keyword>
<dbReference type="InterPro" id="IPR013173">
    <property type="entry name" value="DNA_primase_DnaG_DnaB-bd_dom"/>
</dbReference>
<proteinExistence type="inferred from homology"/>
<dbReference type="HAMAP" id="MF_00974">
    <property type="entry name" value="DNA_primase_DnaG"/>
    <property type="match status" value="1"/>
</dbReference>
<evidence type="ECO:0000256" key="6">
    <source>
        <dbReference type="ARBA" id="ARBA00022723"/>
    </source>
</evidence>
<dbReference type="CDD" id="cd03364">
    <property type="entry name" value="TOPRIM_DnaG_primases"/>
    <property type="match status" value="1"/>
</dbReference>
<keyword evidence="7 12" id="KW-0863">Zinc-finger</keyword>
<keyword evidence="1 12" id="KW-0240">DNA-directed RNA polymerase</keyword>
<keyword evidence="4 12" id="KW-0548">Nucleotidyltransferase</keyword>
<comment type="catalytic activity">
    <reaction evidence="12">
        <text>ssDNA + n NTP = ssDNA/pppN(pN)n-1 hybrid + (n-1) diphosphate.</text>
        <dbReference type="EC" id="2.7.7.101"/>
    </reaction>
</comment>
<dbReference type="EMBL" id="JBHSDK010000001">
    <property type="protein sequence ID" value="MFC4333612.1"/>
    <property type="molecule type" value="Genomic_DNA"/>
</dbReference>
<dbReference type="InterPro" id="IPR050219">
    <property type="entry name" value="DnaG_primase"/>
</dbReference>
<keyword evidence="8 12" id="KW-0862">Zinc</keyword>
<comment type="subunit">
    <text evidence="12">Monomer. Interacts with DnaB.</text>
</comment>
<dbReference type="NCBIfam" id="TIGR01391">
    <property type="entry name" value="dnaG"/>
    <property type="match status" value="1"/>
</dbReference>
<comment type="caution">
    <text evidence="16">The sequence shown here is derived from an EMBL/GenBank/DDBJ whole genome shotgun (WGS) entry which is preliminary data.</text>
</comment>
<dbReference type="SMART" id="SM00493">
    <property type="entry name" value="TOPRIM"/>
    <property type="match status" value="1"/>
</dbReference>
<feature type="domain" description="Toprim" evidence="15">
    <location>
        <begin position="268"/>
        <end position="356"/>
    </location>
</feature>
<dbReference type="SUPFAM" id="SSF57783">
    <property type="entry name" value="Zinc beta-ribbon"/>
    <property type="match status" value="1"/>
</dbReference>
<gene>
    <name evidence="12 16" type="primary">dnaG</name>
    <name evidence="16" type="ORF">ACFPET_00160</name>
</gene>
<evidence type="ECO:0000256" key="10">
    <source>
        <dbReference type="ARBA" id="ARBA00023125"/>
    </source>
</evidence>
<dbReference type="SMART" id="SM00766">
    <property type="entry name" value="DnaG_DnaB_bind"/>
    <property type="match status" value="1"/>
</dbReference>
<accession>A0ABV8TSF4</accession>
<dbReference type="PIRSF" id="PIRSF002811">
    <property type="entry name" value="DnaG"/>
    <property type="match status" value="1"/>
</dbReference>
<evidence type="ECO:0000313" key="16">
    <source>
        <dbReference type="EMBL" id="MFC4333612.1"/>
    </source>
</evidence>
<keyword evidence="6 12" id="KW-0479">Metal-binding</keyword>
<reference evidence="17" key="1">
    <citation type="journal article" date="2019" name="Int. J. Syst. Evol. Microbiol.">
        <title>The Global Catalogue of Microorganisms (GCM) 10K type strain sequencing project: providing services to taxonomists for standard genome sequencing and annotation.</title>
        <authorList>
            <consortium name="The Broad Institute Genomics Platform"/>
            <consortium name="The Broad Institute Genome Sequencing Center for Infectious Disease"/>
            <person name="Wu L."/>
            <person name="Ma J."/>
        </authorList>
    </citation>
    <scope>NUCLEOTIDE SEQUENCE [LARGE SCALE GENOMIC DNA]</scope>
    <source>
        <strain evidence="17">IBRC-M 10908</strain>
    </source>
</reference>
<evidence type="ECO:0000256" key="13">
    <source>
        <dbReference type="PIRNR" id="PIRNR002811"/>
    </source>
</evidence>
<evidence type="ECO:0000256" key="5">
    <source>
        <dbReference type="ARBA" id="ARBA00022705"/>
    </source>
</evidence>
<evidence type="ECO:0000313" key="17">
    <source>
        <dbReference type="Proteomes" id="UP001595823"/>
    </source>
</evidence>
<dbReference type="Pfam" id="PF13662">
    <property type="entry name" value="Toprim_4"/>
    <property type="match status" value="1"/>
</dbReference>
<evidence type="ECO:0000256" key="12">
    <source>
        <dbReference type="HAMAP-Rule" id="MF_00974"/>
    </source>
</evidence>
<dbReference type="InterPro" id="IPR006295">
    <property type="entry name" value="DNA_primase_DnaG"/>
</dbReference>